<organism evidence="2 3">
    <name type="scientific">Eschrichtius robustus</name>
    <name type="common">California gray whale</name>
    <name type="synonym">Eschrichtius gibbosus</name>
    <dbReference type="NCBI Taxonomy" id="9764"/>
    <lineage>
        <taxon>Eukaryota</taxon>
        <taxon>Metazoa</taxon>
        <taxon>Chordata</taxon>
        <taxon>Craniata</taxon>
        <taxon>Vertebrata</taxon>
        <taxon>Euteleostomi</taxon>
        <taxon>Mammalia</taxon>
        <taxon>Eutheria</taxon>
        <taxon>Laurasiatheria</taxon>
        <taxon>Artiodactyla</taxon>
        <taxon>Whippomorpha</taxon>
        <taxon>Cetacea</taxon>
        <taxon>Mysticeti</taxon>
        <taxon>Eschrichtiidae</taxon>
        <taxon>Eschrichtius</taxon>
    </lineage>
</organism>
<feature type="region of interest" description="Disordered" evidence="1">
    <location>
        <begin position="66"/>
        <end position="116"/>
    </location>
</feature>
<feature type="region of interest" description="Disordered" evidence="1">
    <location>
        <begin position="1"/>
        <end position="49"/>
    </location>
</feature>
<name>A0AB34GML7_ESCRO</name>
<accession>A0AB34GML7</accession>
<feature type="compositionally biased region" description="Basic and acidic residues" evidence="1">
    <location>
        <begin position="28"/>
        <end position="43"/>
    </location>
</feature>
<keyword evidence="3" id="KW-1185">Reference proteome</keyword>
<proteinExistence type="predicted"/>
<dbReference type="Proteomes" id="UP001159641">
    <property type="component" value="Unassembled WGS sequence"/>
</dbReference>
<dbReference type="AlphaFoldDB" id="A0AB34GML7"/>
<feature type="compositionally biased region" description="Basic and acidic residues" evidence="1">
    <location>
        <begin position="86"/>
        <end position="103"/>
    </location>
</feature>
<evidence type="ECO:0000313" key="2">
    <source>
        <dbReference type="EMBL" id="KAJ8781787.1"/>
    </source>
</evidence>
<dbReference type="EMBL" id="JAIQCJ010002139">
    <property type="protein sequence ID" value="KAJ8781787.1"/>
    <property type="molecule type" value="Genomic_DNA"/>
</dbReference>
<evidence type="ECO:0000256" key="1">
    <source>
        <dbReference type="SAM" id="MobiDB-lite"/>
    </source>
</evidence>
<sequence>MCTGDVPKVTPSTVSVLESLRTRRAKSQRKDSRDQRTSADRRAGGVRARGQLSSCACFHLSLLSWAPSPPPVPHTAGTPVMPPTPKNREDVSDVASRDEKEARLQQTASRNTRTEECPLLNLYHEEGYEDI</sequence>
<comment type="caution">
    <text evidence="2">The sequence shown here is derived from an EMBL/GenBank/DDBJ whole genome shotgun (WGS) entry which is preliminary data.</text>
</comment>
<reference evidence="2 3" key="1">
    <citation type="submission" date="2022-11" db="EMBL/GenBank/DDBJ databases">
        <title>Whole genome sequence of Eschrichtius robustus ER-17-0199.</title>
        <authorList>
            <person name="Bruniche-Olsen A."/>
            <person name="Black A.N."/>
            <person name="Fields C.J."/>
            <person name="Walden K."/>
            <person name="Dewoody J.A."/>
        </authorList>
    </citation>
    <scope>NUCLEOTIDE SEQUENCE [LARGE SCALE GENOMIC DNA]</scope>
    <source>
        <strain evidence="2">ER-17-0199</strain>
        <tissue evidence="2">Blubber</tissue>
    </source>
</reference>
<protein>
    <submittedName>
        <fullName evidence="2">Uncharacterized protein</fullName>
    </submittedName>
</protein>
<evidence type="ECO:0000313" key="3">
    <source>
        <dbReference type="Proteomes" id="UP001159641"/>
    </source>
</evidence>
<gene>
    <name evidence="2" type="ORF">J1605_010771</name>
</gene>